<feature type="transmembrane region" description="Helical" evidence="16">
    <location>
        <begin position="374"/>
        <end position="393"/>
    </location>
</feature>
<dbReference type="GO" id="GO:0008137">
    <property type="term" value="F:NADH dehydrogenase (ubiquinone) activity"/>
    <property type="evidence" value="ECO:0007669"/>
    <property type="project" value="UniProtKB-EC"/>
</dbReference>
<keyword evidence="11 16" id="KW-0520">NAD</keyword>
<evidence type="ECO:0000256" key="12">
    <source>
        <dbReference type="ARBA" id="ARBA00023075"/>
    </source>
</evidence>
<feature type="transmembrane region" description="Helical" evidence="16">
    <location>
        <begin position="122"/>
        <end position="139"/>
    </location>
</feature>
<keyword evidence="14 16" id="KW-0472">Membrane</keyword>
<dbReference type="PANTHER" id="PTHR42829:SF2">
    <property type="entry name" value="NADH-UBIQUINONE OXIDOREDUCTASE CHAIN 5"/>
    <property type="match status" value="1"/>
</dbReference>
<keyword evidence="8" id="KW-1278">Translocase</keyword>
<evidence type="ECO:0000256" key="9">
    <source>
        <dbReference type="ARBA" id="ARBA00022982"/>
    </source>
</evidence>
<dbReference type="InterPro" id="IPR010934">
    <property type="entry name" value="NADH_DH_su5_C"/>
</dbReference>
<evidence type="ECO:0000313" key="20">
    <source>
        <dbReference type="EMBL" id="AWT08152.1"/>
    </source>
</evidence>
<evidence type="ECO:0000256" key="1">
    <source>
        <dbReference type="ARBA" id="ARBA00004448"/>
    </source>
</evidence>
<feature type="transmembrane region" description="Helical" evidence="16">
    <location>
        <begin position="279"/>
        <end position="300"/>
    </location>
</feature>
<dbReference type="Pfam" id="PF00361">
    <property type="entry name" value="Proton_antipo_M"/>
    <property type="match status" value="1"/>
</dbReference>
<feature type="domain" description="NADH dehydrogenase subunit 5 C-terminal" evidence="19">
    <location>
        <begin position="428"/>
        <end position="609"/>
    </location>
</feature>
<sequence length="611" mass="68033">MYSTTLILSSSLVLMIITLTYPLMTTLNPKPKPQNWATTHVKMAVSSAFFISLLPLMIFLDQGTESIITNWHWMNTMNFDINISFKFDHYSLIFTPIALFVTWSILEFASWYMHSDPHMNRFFKYLLLFLVAMIVLVTANNMFQLFIGWEGVGIMSFLLIGWWYGRADANTAALQAVIYNRIGDIGLMMSMAWIATNLNSWEIQQMFFTAKDFNMTLPLTGLIIAATGKSAQFGLHPWLPSAMEGPTPVSALLHSSTMVVAGIFLLIRLHPLMENNQLALTLCLCLGALTTLFTATCALTQNDIKKIVAFSTSSQLGLMMVTIGLNQPQLAFLHICTHAFFKAMLFLCSGAIIHSLNDEQDIRKMGGLHKLMPFTSSCLTIGSLALTGTPFLAGFFSKDAIIEALNTSYLNAWALTLTLIATSFTAVYSFRVIFFVTMNTPRFLPLSPINENNPALINSIKRLAWGSIIAGLIITSNFLPSKTPIMTMNPTLKLAALTVTIIGLLTAMELASMTSKQLKPLPMLLTHNFSNMLGYFPMIIHRLSPKLNLALGQTIATQFDQTWLEMSGPKGMSNIQIKMATTTSDTQRGMIKTYLTIFLMTSTLIILFFIT</sequence>
<evidence type="ECO:0000256" key="3">
    <source>
        <dbReference type="ARBA" id="ARBA00021096"/>
    </source>
</evidence>
<dbReference type="PANTHER" id="PTHR42829">
    <property type="entry name" value="NADH-UBIQUINONE OXIDOREDUCTASE CHAIN 5"/>
    <property type="match status" value="1"/>
</dbReference>
<evidence type="ECO:0000256" key="7">
    <source>
        <dbReference type="ARBA" id="ARBA00022792"/>
    </source>
</evidence>
<feature type="transmembrane region" description="Helical" evidence="16">
    <location>
        <begin position="413"/>
        <end position="436"/>
    </location>
</feature>
<reference evidence="20" key="1">
    <citation type="journal article" date="2018" name="Mitochondrial DNA Part B Resour">
        <title>Mitochondrial genomes of the South American electric knifefishes Eigenmannia humboldtii (Steindachner 1878), Eigenmannia limbata (Schreiner and Miranda Ribeiro 1903), Sternopygus aequilabiatus (Humboldt 1805) and Sternopygus macrurus (Bloch and Schneider 1801), (Gymnotiformes, Sternopygidae).</title>
        <authorList>
            <person name="Rincon-Sandoval M."/>
            <person name="Betancur-R R."/>
            <person name="Maldonado-Ocampo J.A."/>
        </authorList>
    </citation>
    <scope>NUCLEOTIDE SEQUENCE</scope>
</reference>
<feature type="transmembrane region" description="Helical" evidence="16">
    <location>
        <begin position="177"/>
        <end position="195"/>
    </location>
</feature>
<protein>
    <recommendedName>
        <fullName evidence="3 16">NADH-ubiquinone oxidoreductase chain 5</fullName>
        <ecNumber evidence="2 16">7.1.1.2</ecNumber>
    </recommendedName>
</protein>
<dbReference type="NCBIfam" id="TIGR01974">
    <property type="entry name" value="NDH_I_L"/>
    <property type="match status" value="1"/>
</dbReference>
<comment type="subcellular location">
    <subcellularLocation>
        <location evidence="1">Mitochondrion inner membrane</location>
        <topology evidence="1">Multi-pass membrane protein</topology>
    </subcellularLocation>
</comment>
<keyword evidence="13 16" id="KW-0496">Mitochondrion</keyword>
<proteinExistence type="inferred from homology"/>
<keyword evidence="12 16" id="KW-0830">Ubiquinone</keyword>
<feature type="transmembrane region" description="Helical" evidence="16">
    <location>
        <begin position="90"/>
        <end position="110"/>
    </location>
</feature>
<dbReference type="GO" id="GO:0003954">
    <property type="term" value="F:NADH dehydrogenase activity"/>
    <property type="evidence" value="ECO:0007669"/>
    <property type="project" value="TreeGrafter"/>
</dbReference>
<feature type="transmembrane region" description="Helical" evidence="16">
    <location>
        <begin position="247"/>
        <end position="267"/>
    </location>
</feature>
<keyword evidence="4 16" id="KW-0813">Transport</keyword>
<evidence type="ECO:0000256" key="6">
    <source>
        <dbReference type="ARBA" id="ARBA00022692"/>
    </source>
</evidence>
<name>A0A344A0H3_9TELE</name>
<feature type="transmembrane region" description="Helical" evidence="16">
    <location>
        <begin position="145"/>
        <end position="165"/>
    </location>
</feature>
<dbReference type="AlphaFoldDB" id="A0A344A0H3"/>
<evidence type="ECO:0000256" key="8">
    <source>
        <dbReference type="ARBA" id="ARBA00022967"/>
    </source>
</evidence>
<dbReference type="EC" id="7.1.1.2" evidence="2 16"/>
<comment type="function">
    <text evidence="16">Core subunit of the mitochondrial membrane respiratory chain NADH dehydrogenase (Complex I) which catalyzes electron transfer from NADH through the respiratory chain, using ubiquinone as an electron acceptor. Essential for the catalytic activity and assembly of complex I.</text>
</comment>
<dbReference type="InterPro" id="IPR001516">
    <property type="entry name" value="Proton_antipo_N"/>
</dbReference>
<feature type="transmembrane region" description="Helical" evidence="16">
    <location>
        <begin position="6"/>
        <end position="27"/>
    </location>
</feature>
<dbReference type="GO" id="GO:0042773">
    <property type="term" value="P:ATP synthesis coupled electron transport"/>
    <property type="evidence" value="ECO:0007669"/>
    <property type="project" value="InterPro"/>
</dbReference>
<feature type="transmembrane region" description="Helical" evidence="16">
    <location>
        <begin position="215"/>
        <end position="235"/>
    </location>
</feature>
<comment type="catalytic activity">
    <reaction evidence="15 16">
        <text>a ubiquinone + NADH + 5 H(+)(in) = a ubiquinol + NAD(+) + 4 H(+)(out)</text>
        <dbReference type="Rhea" id="RHEA:29091"/>
        <dbReference type="Rhea" id="RHEA-COMP:9565"/>
        <dbReference type="Rhea" id="RHEA-COMP:9566"/>
        <dbReference type="ChEBI" id="CHEBI:15378"/>
        <dbReference type="ChEBI" id="CHEBI:16389"/>
        <dbReference type="ChEBI" id="CHEBI:17976"/>
        <dbReference type="ChEBI" id="CHEBI:57540"/>
        <dbReference type="ChEBI" id="CHEBI:57945"/>
        <dbReference type="EC" id="7.1.1.2"/>
    </reaction>
</comment>
<evidence type="ECO:0000256" key="13">
    <source>
        <dbReference type="ARBA" id="ARBA00023128"/>
    </source>
</evidence>
<evidence type="ECO:0000256" key="4">
    <source>
        <dbReference type="ARBA" id="ARBA00022448"/>
    </source>
</evidence>
<dbReference type="Pfam" id="PF06455">
    <property type="entry name" value="NADH5_C"/>
    <property type="match status" value="1"/>
</dbReference>
<dbReference type="InterPro" id="IPR018393">
    <property type="entry name" value="NADHpl_OxRdtase_5_subgr"/>
</dbReference>
<dbReference type="PRINTS" id="PR01434">
    <property type="entry name" value="NADHDHGNASE5"/>
</dbReference>
<accession>A0A344A0H3</accession>
<organism evidence="20">
    <name type="scientific">Sternopygus macrurus</name>
    <dbReference type="NCBI Taxonomy" id="77841"/>
    <lineage>
        <taxon>Eukaryota</taxon>
        <taxon>Metazoa</taxon>
        <taxon>Chordata</taxon>
        <taxon>Craniata</taxon>
        <taxon>Vertebrata</taxon>
        <taxon>Euteleostomi</taxon>
        <taxon>Actinopterygii</taxon>
        <taxon>Neopterygii</taxon>
        <taxon>Teleostei</taxon>
        <taxon>Ostariophysi</taxon>
        <taxon>Gymnotiformes</taxon>
        <taxon>Sternopygoidei</taxon>
        <taxon>Sternopygidae</taxon>
        <taxon>Sternopygus</taxon>
    </lineage>
</organism>
<evidence type="ECO:0000259" key="18">
    <source>
        <dbReference type="Pfam" id="PF00662"/>
    </source>
</evidence>
<evidence type="ECO:0000256" key="11">
    <source>
        <dbReference type="ARBA" id="ARBA00023027"/>
    </source>
</evidence>
<evidence type="ECO:0000256" key="10">
    <source>
        <dbReference type="ARBA" id="ARBA00022989"/>
    </source>
</evidence>
<dbReference type="Pfam" id="PF00662">
    <property type="entry name" value="Proton_antipo_N"/>
    <property type="match status" value="1"/>
</dbReference>
<keyword evidence="9" id="KW-0249">Electron transport</keyword>
<dbReference type="InterPro" id="IPR003945">
    <property type="entry name" value="NU5C-like"/>
</dbReference>
<feature type="transmembrane region" description="Helical" evidence="16">
    <location>
        <begin position="39"/>
        <end position="60"/>
    </location>
</feature>
<feature type="transmembrane region" description="Helical" evidence="16">
    <location>
        <begin position="492"/>
        <end position="511"/>
    </location>
</feature>
<dbReference type="EMBL" id="MH263671">
    <property type="protein sequence ID" value="AWT08152.1"/>
    <property type="molecule type" value="Genomic_DNA"/>
</dbReference>
<gene>
    <name evidence="20" type="primary">ND5</name>
</gene>
<evidence type="ECO:0000256" key="5">
    <source>
        <dbReference type="ARBA" id="ARBA00022660"/>
    </source>
</evidence>
<evidence type="ECO:0000259" key="19">
    <source>
        <dbReference type="Pfam" id="PF06455"/>
    </source>
</evidence>
<feature type="transmembrane region" description="Helical" evidence="16">
    <location>
        <begin position="593"/>
        <end position="610"/>
    </location>
</feature>
<feature type="transmembrane region" description="Helical" evidence="16">
    <location>
        <begin position="463"/>
        <end position="480"/>
    </location>
</feature>
<evidence type="ECO:0000256" key="2">
    <source>
        <dbReference type="ARBA" id="ARBA00012944"/>
    </source>
</evidence>
<feature type="domain" description="NADH-Ubiquinone oxidoreductase (complex I) chain 5 N-terminal" evidence="18">
    <location>
        <begin position="73"/>
        <end position="123"/>
    </location>
</feature>
<dbReference type="GO" id="GO:0005743">
    <property type="term" value="C:mitochondrial inner membrane"/>
    <property type="evidence" value="ECO:0007669"/>
    <property type="project" value="UniProtKB-SubCell"/>
</dbReference>
<evidence type="ECO:0000256" key="14">
    <source>
        <dbReference type="ARBA" id="ARBA00023136"/>
    </source>
</evidence>
<keyword evidence="7" id="KW-0999">Mitochondrion inner membrane</keyword>
<dbReference type="GO" id="GO:0015990">
    <property type="term" value="P:electron transport coupled proton transport"/>
    <property type="evidence" value="ECO:0007669"/>
    <property type="project" value="TreeGrafter"/>
</dbReference>
<dbReference type="InterPro" id="IPR001750">
    <property type="entry name" value="ND/Mrp_TM"/>
</dbReference>
<feature type="domain" description="NADH:quinone oxidoreductase/Mrp antiporter transmembrane" evidence="17">
    <location>
        <begin position="139"/>
        <end position="423"/>
    </location>
</feature>
<feature type="transmembrane region" description="Helical" evidence="16">
    <location>
        <begin position="331"/>
        <end position="353"/>
    </location>
</feature>
<comment type="similarity">
    <text evidence="16">Belongs to the complex I subunit 5 family.</text>
</comment>
<keyword evidence="10 16" id="KW-1133">Transmembrane helix</keyword>
<evidence type="ECO:0000256" key="16">
    <source>
        <dbReference type="RuleBase" id="RU003404"/>
    </source>
</evidence>
<evidence type="ECO:0000259" key="17">
    <source>
        <dbReference type="Pfam" id="PF00361"/>
    </source>
</evidence>
<keyword evidence="6 16" id="KW-0812">Transmembrane</keyword>
<geneLocation type="mitochondrion" evidence="20"/>
<keyword evidence="5" id="KW-0679">Respiratory chain</keyword>
<evidence type="ECO:0000256" key="15">
    <source>
        <dbReference type="ARBA" id="ARBA00049551"/>
    </source>
</evidence>